<feature type="transmembrane region" description="Helical" evidence="8">
    <location>
        <begin position="259"/>
        <end position="278"/>
    </location>
</feature>
<name>A0ABS5IBZ8_9PROT</name>
<evidence type="ECO:0000256" key="7">
    <source>
        <dbReference type="ARBA" id="ARBA00023136"/>
    </source>
</evidence>
<reference evidence="9 10" key="1">
    <citation type="submission" date="2021-04" db="EMBL/GenBank/DDBJ databases">
        <title>Magnetospirillum sulfuroxidans sp. nov., a facultative chemolithoautotrophic sulfur-oxidizing alphaproteobacterium isolated from freshwater sediment and proposals for Paramagetospirillum gen. nov., and Magnetospirillaceae fam. nov.</title>
        <authorList>
            <person name="Koziaeva V."/>
            <person name="Geelhoed J.S."/>
            <person name="Sorokin D.Y."/>
            <person name="Grouzdev D.S."/>
        </authorList>
    </citation>
    <scope>NUCLEOTIDE SEQUENCE [LARGE SCALE GENOMIC DNA]</scope>
    <source>
        <strain evidence="9 10">J10</strain>
    </source>
</reference>
<feature type="transmembrane region" description="Helical" evidence="8">
    <location>
        <begin position="7"/>
        <end position="26"/>
    </location>
</feature>
<feature type="transmembrane region" description="Helical" evidence="8">
    <location>
        <begin position="228"/>
        <end position="247"/>
    </location>
</feature>
<keyword evidence="5 8" id="KW-0812">Transmembrane</keyword>
<feature type="transmembrane region" description="Helical" evidence="8">
    <location>
        <begin position="193"/>
        <end position="216"/>
    </location>
</feature>
<dbReference type="PANTHER" id="PTHR36838:SF3">
    <property type="entry name" value="TRANSPORTER AUXIN EFFLUX CARRIER EC FAMILY"/>
    <property type="match status" value="1"/>
</dbReference>
<evidence type="ECO:0000256" key="1">
    <source>
        <dbReference type="ARBA" id="ARBA00004651"/>
    </source>
</evidence>
<dbReference type="EMBL" id="JAGTUF010000007">
    <property type="protein sequence ID" value="MBR9971949.1"/>
    <property type="molecule type" value="Genomic_DNA"/>
</dbReference>
<feature type="transmembrane region" description="Helical" evidence="8">
    <location>
        <begin position="32"/>
        <end position="52"/>
    </location>
</feature>
<gene>
    <name evidence="9" type="ORF">KEC16_09500</name>
</gene>
<comment type="caution">
    <text evidence="9">The sequence shown here is derived from an EMBL/GenBank/DDBJ whole genome shotgun (WGS) entry which is preliminary data.</text>
</comment>
<feature type="transmembrane region" description="Helical" evidence="8">
    <location>
        <begin position="290"/>
        <end position="310"/>
    </location>
</feature>
<dbReference type="InterPro" id="IPR004776">
    <property type="entry name" value="Mem_transp_PIN-like"/>
</dbReference>
<comment type="similarity">
    <text evidence="2">Belongs to the auxin efflux carrier (TC 2.A.69) family.</text>
</comment>
<evidence type="ECO:0000313" key="10">
    <source>
        <dbReference type="Proteomes" id="UP000680714"/>
    </source>
</evidence>
<dbReference type="Gene3D" id="1.20.1530.20">
    <property type="match status" value="2"/>
</dbReference>
<keyword evidence="7 8" id="KW-0472">Membrane</keyword>
<keyword evidence="6 8" id="KW-1133">Transmembrane helix</keyword>
<comment type="subcellular location">
    <subcellularLocation>
        <location evidence="1">Cell membrane</location>
        <topology evidence="1">Multi-pass membrane protein</topology>
    </subcellularLocation>
</comment>
<evidence type="ECO:0000313" key="9">
    <source>
        <dbReference type="EMBL" id="MBR9971949.1"/>
    </source>
</evidence>
<evidence type="ECO:0000256" key="2">
    <source>
        <dbReference type="ARBA" id="ARBA00010145"/>
    </source>
</evidence>
<keyword evidence="3" id="KW-0813">Transport</keyword>
<evidence type="ECO:0000256" key="8">
    <source>
        <dbReference type="SAM" id="Phobius"/>
    </source>
</evidence>
<evidence type="ECO:0000256" key="6">
    <source>
        <dbReference type="ARBA" id="ARBA00022989"/>
    </source>
</evidence>
<feature type="transmembrane region" description="Helical" evidence="8">
    <location>
        <begin position="59"/>
        <end position="82"/>
    </location>
</feature>
<evidence type="ECO:0000256" key="5">
    <source>
        <dbReference type="ARBA" id="ARBA00022692"/>
    </source>
</evidence>
<dbReference type="PANTHER" id="PTHR36838">
    <property type="entry name" value="AUXIN EFFLUX CARRIER FAMILY PROTEIN"/>
    <property type="match status" value="1"/>
</dbReference>
<evidence type="ECO:0000256" key="4">
    <source>
        <dbReference type="ARBA" id="ARBA00022475"/>
    </source>
</evidence>
<dbReference type="RefSeq" id="WP_211548220.1">
    <property type="nucleotide sequence ID" value="NZ_JAGTUF010000007.1"/>
</dbReference>
<evidence type="ECO:0000256" key="3">
    <source>
        <dbReference type="ARBA" id="ARBA00022448"/>
    </source>
</evidence>
<accession>A0ABS5IBZ8</accession>
<keyword evidence="4" id="KW-1003">Cell membrane</keyword>
<proteinExistence type="inferred from homology"/>
<feature type="transmembrane region" description="Helical" evidence="8">
    <location>
        <begin position="124"/>
        <end position="146"/>
    </location>
</feature>
<feature type="transmembrane region" description="Helical" evidence="8">
    <location>
        <begin position="167"/>
        <end position="187"/>
    </location>
</feature>
<protein>
    <submittedName>
        <fullName evidence="9">AEC family transporter</fullName>
    </submittedName>
</protein>
<dbReference type="InterPro" id="IPR038770">
    <property type="entry name" value="Na+/solute_symporter_sf"/>
</dbReference>
<dbReference type="Pfam" id="PF03547">
    <property type="entry name" value="Mem_trans"/>
    <property type="match status" value="2"/>
</dbReference>
<keyword evidence="10" id="KW-1185">Reference proteome</keyword>
<organism evidence="9 10">
    <name type="scientific">Magnetospirillum sulfuroxidans</name>
    <dbReference type="NCBI Taxonomy" id="611300"/>
    <lineage>
        <taxon>Bacteria</taxon>
        <taxon>Pseudomonadati</taxon>
        <taxon>Pseudomonadota</taxon>
        <taxon>Alphaproteobacteria</taxon>
        <taxon>Rhodospirillales</taxon>
        <taxon>Rhodospirillaceae</taxon>
        <taxon>Magnetospirillum</taxon>
    </lineage>
</organism>
<sequence length="312" mass="33312">MQVVFDVALPVFAIVIAGYWGGRTVLGQEASSALSAFVYWFALPAVLFLSMARQPLADIFNLSFIGAFLGSMLLVYGLGWLIGWLRGRGDGPEVNSLQALNASFSNTGYMGIPLFLAAYGPDKLLPAIIATVIMSVVMIGLAVIAMEMARSHGHGLGHALRDVGRALLRNPLIVSSFAGLGWNLLGLPVPPPVVNFCQLLGAAAGPCALFAIGVFLAGRPLELAWRQVGWLVPLKLLAHPLLAWILIETVFPLDRFWTGATLLLAALPTGALTFVMATQYKVYVERTSQAILLSTIASVPVLSVILVLYAGR</sequence>
<dbReference type="Proteomes" id="UP000680714">
    <property type="component" value="Unassembled WGS sequence"/>
</dbReference>